<keyword evidence="1" id="KW-1133">Transmembrane helix</keyword>
<dbReference type="VEuPathDB" id="FungiDB:PHYBLDRAFT_165414"/>
<dbReference type="GeneID" id="28996142"/>
<feature type="transmembrane region" description="Helical" evidence="1">
    <location>
        <begin position="189"/>
        <end position="208"/>
    </location>
</feature>
<keyword evidence="1" id="KW-0472">Membrane</keyword>
<keyword evidence="4" id="KW-1185">Reference proteome</keyword>
<reference evidence="4" key="1">
    <citation type="submission" date="2015-06" db="EMBL/GenBank/DDBJ databases">
        <title>Expansion of signal transduction pathways in fungi by whole-genome duplication.</title>
        <authorList>
            <consortium name="DOE Joint Genome Institute"/>
            <person name="Corrochano L.M."/>
            <person name="Kuo A."/>
            <person name="Marcet-Houben M."/>
            <person name="Polaino S."/>
            <person name="Salamov A."/>
            <person name="Villalobos J.M."/>
            <person name="Alvarez M.I."/>
            <person name="Avalos J."/>
            <person name="Benito E.P."/>
            <person name="Benoit I."/>
            <person name="Burger G."/>
            <person name="Camino L.P."/>
            <person name="Canovas D."/>
            <person name="Cerda-Olmedo E."/>
            <person name="Cheng J.-F."/>
            <person name="Dominguez A."/>
            <person name="Elias M."/>
            <person name="Eslava A.P."/>
            <person name="Glaser F."/>
            <person name="Grimwood J."/>
            <person name="Gutierrez G."/>
            <person name="Heitman J."/>
            <person name="Henrissat B."/>
            <person name="Iturriaga E.A."/>
            <person name="Lang B.F."/>
            <person name="Lavin J.L."/>
            <person name="Lee S."/>
            <person name="Li W."/>
            <person name="Lindquist E."/>
            <person name="Lopez-Garcia S."/>
            <person name="Luque E.M."/>
            <person name="Marcos A.T."/>
            <person name="Martin J."/>
            <person name="McCluskey K."/>
            <person name="Medina H.R."/>
            <person name="Miralles-Duran A."/>
            <person name="Miyazaki A."/>
            <person name="Munoz-Torres E."/>
            <person name="Oguiza J.A."/>
            <person name="Ohm R."/>
            <person name="Olmedo M."/>
            <person name="Orejas M."/>
            <person name="Ortiz-Castellanos L."/>
            <person name="Pisabarro A.G."/>
            <person name="Rodriguez-Romero J."/>
            <person name="Ruiz-Herrera J."/>
            <person name="Ruiz-Vazquez R."/>
            <person name="Sanz C."/>
            <person name="Schackwitz W."/>
            <person name="Schmutz J."/>
            <person name="Shahriari M."/>
            <person name="Shelest E."/>
            <person name="Silva-Franco F."/>
            <person name="Soanes D."/>
            <person name="Syed K."/>
            <person name="Tagua V.G."/>
            <person name="Talbot N.J."/>
            <person name="Thon M."/>
            <person name="De vries R.P."/>
            <person name="Wiebenga A."/>
            <person name="Yadav J.S."/>
            <person name="Braun E.L."/>
            <person name="Baker S."/>
            <person name="Garre V."/>
            <person name="Horwitz B."/>
            <person name="Torres-Martinez S."/>
            <person name="Idnurm A."/>
            <person name="Herrera-Estrella A."/>
            <person name="Gabaldon T."/>
            <person name="Grigoriev I.V."/>
        </authorList>
    </citation>
    <scope>NUCLEOTIDE SEQUENCE [LARGE SCALE GENOMIC DNA]</scope>
    <source>
        <strain evidence="4">NRRL 1555(-)</strain>
    </source>
</reference>
<dbReference type="EMBL" id="KV440975">
    <property type="protein sequence ID" value="OAD76920.1"/>
    <property type="molecule type" value="Genomic_DNA"/>
</dbReference>
<dbReference type="InParanoid" id="A0A163E644"/>
<protein>
    <submittedName>
        <fullName evidence="3">Uncharacterized protein</fullName>
    </submittedName>
</protein>
<evidence type="ECO:0000313" key="4">
    <source>
        <dbReference type="Proteomes" id="UP000077315"/>
    </source>
</evidence>
<proteinExistence type="predicted"/>
<name>A0A163E644_PHYB8</name>
<dbReference type="RefSeq" id="XP_018294960.1">
    <property type="nucleotide sequence ID" value="XM_018435236.1"/>
</dbReference>
<evidence type="ECO:0000256" key="1">
    <source>
        <dbReference type="SAM" id="Phobius"/>
    </source>
</evidence>
<keyword evidence="2" id="KW-0732">Signal</keyword>
<gene>
    <name evidence="3" type="ORF">PHYBLDRAFT_165414</name>
</gene>
<accession>A0A163E644</accession>
<dbReference type="Proteomes" id="UP000077315">
    <property type="component" value="Unassembled WGS sequence"/>
</dbReference>
<sequence length="251" mass="28657">MKERLVWNFLVKVTISNVAASMGQGEEPEARPVNEYWRRHRNGSRREMRALLAIYFCCQFESGGIGRLGDQSKRKQKWTRIDEGVIKYCGGRRGDESPLEAAVKACVKKEDMVVSGALTRAWTLRDNVGRWCGSDYVRNWDLQTSSRSGYYTYKCMWQLFQGMKEYEQGALSSLEYERTTLWEQEEQPVIQIFGVMAVAIAVILKMVLTNGTIFVVKKSRGWDQANTIVEHLVAILDSADKVHPESVASKL</sequence>
<keyword evidence="1" id="KW-0812">Transmembrane</keyword>
<evidence type="ECO:0000256" key="2">
    <source>
        <dbReference type="SAM" id="SignalP"/>
    </source>
</evidence>
<feature type="signal peptide" evidence="2">
    <location>
        <begin position="1"/>
        <end position="25"/>
    </location>
</feature>
<dbReference type="AlphaFoldDB" id="A0A163E644"/>
<feature type="chain" id="PRO_5007842437" evidence="2">
    <location>
        <begin position="26"/>
        <end position="251"/>
    </location>
</feature>
<evidence type="ECO:0000313" key="3">
    <source>
        <dbReference type="EMBL" id="OAD76920.1"/>
    </source>
</evidence>
<organism evidence="3 4">
    <name type="scientific">Phycomyces blakesleeanus (strain ATCC 8743b / DSM 1359 / FGSC 10004 / NBRC 33097 / NRRL 1555)</name>
    <dbReference type="NCBI Taxonomy" id="763407"/>
    <lineage>
        <taxon>Eukaryota</taxon>
        <taxon>Fungi</taxon>
        <taxon>Fungi incertae sedis</taxon>
        <taxon>Mucoromycota</taxon>
        <taxon>Mucoromycotina</taxon>
        <taxon>Mucoromycetes</taxon>
        <taxon>Mucorales</taxon>
        <taxon>Phycomycetaceae</taxon>
        <taxon>Phycomyces</taxon>
    </lineage>
</organism>